<reference evidence="1" key="2">
    <citation type="journal article" date="2023" name="IMA Fungus">
        <title>Comparative genomic study of the Penicillium genus elucidates a diverse pangenome and 15 lateral gene transfer events.</title>
        <authorList>
            <person name="Petersen C."/>
            <person name="Sorensen T."/>
            <person name="Nielsen M.R."/>
            <person name="Sondergaard T.E."/>
            <person name="Sorensen J.L."/>
            <person name="Fitzpatrick D.A."/>
            <person name="Frisvad J.C."/>
            <person name="Nielsen K.L."/>
        </authorList>
    </citation>
    <scope>NUCLEOTIDE SEQUENCE</scope>
    <source>
        <strain evidence="1">IBT 21472</strain>
    </source>
</reference>
<dbReference type="Proteomes" id="UP001147746">
    <property type="component" value="Unassembled WGS sequence"/>
</dbReference>
<name>A0A9W9PQH4_9EURO</name>
<protein>
    <submittedName>
        <fullName evidence="1">Uncharacterized protein</fullName>
    </submittedName>
</protein>
<comment type="caution">
    <text evidence="1">The sequence shown here is derived from an EMBL/GenBank/DDBJ whole genome shotgun (WGS) entry which is preliminary data.</text>
</comment>
<sequence length="91" mass="9544">MVFLALAVEFCVILRDSEVKLNTRGVGGAGLNTIELSGVLKEIPRDGEIGLIIRSSESSTVAGQTAAPTKAGNSINPLAQKQKAVLRAIIR</sequence>
<evidence type="ECO:0000313" key="1">
    <source>
        <dbReference type="EMBL" id="KAJ5303068.1"/>
    </source>
</evidence>
<keyword evidence="2" id="KW-1185">Reference proteome</keyword>
<dbReference type="AlphaFoldDB" id="A0A9W9PQH4"/>
<reference evidence="1" key="1">
    <citation type="submission" date="2022-12" db="EMBL/GenBank/DDBJ databases">
        <authorList>
            <person name="Petersen C."/>
        </authorList>
    </citation>
    <scope>NUCLEOTIDE SEQUENCE</scope>
    <source>
        <strain evidence="1">IBT 21472</strain>
    </source>
</reference>
<evidence type="ECO:0000313" key="2">
    <source>
        <dbReference type="Proteomes" id="UP001147746"/>
    </source>
</evidence>
<gene>
    <name evidence="1" type="ORF">N7476_009867</name>
</gene>
<organism evidence="1 2">
    <name type="scientific">Penicillium atrosanguineum</name>
    <dbReference type="NCBI Taxonomy" id="1132637"/>
    <lineage>
        <taxon>Eukaryota</taxon>
        <taxon>Fungi</taxon>
        <taxon>Dikarya</taxon>
        <taxon>Ascomycota</taxon>
        <taxon>Pezizomycotina</taxon>
        <taxon>Eurotiomycetes</taxon>
        <taxon>Eurotiomycetidae</taxon>
        <taxon>Eurotiales</taxon>
        <taxon>Aspergillaceae</taxon>
        <taxon>Penicillium</taxon>
    </lineage>
</organism>
<proteinExistence type="predicted"/>
<accession>A0A9W9PQH4</accession>
<dbReference type="EMBL" id="JAPZBO010000009">
    <property type="protein sequence ID" value="KAJ5303068.1"/>
    <property type="molecule type" value="Genomic_DNA"/>
</dbReference>